<evidence type="ECO:0000313" key="5">
    <source>
        <dbReference type="Proteomes" id="UP000018144"/>
    </source>
</evidence>
<dbReference type="Gene3D" id="1.25.40.20">
    <property type="entry name" value="Ankyrin repeat-containing domain"/>
    <property type="match status" value="2"/>
</dbReference>
<accession>U4LRE1</accession>
<dbReference type="PROSITE" id="PS50297">
    <property type="entry name" value="ANK_REP_REGION"/>
    <property type="match status" value="1"/>
</dbReference>
<dbReference type="PROSITE" id="PS50088">
    <property type="entry name" value="ANK_REPEAT"/>
    <property type="match status" value="2"/>
</dbReference>
<evidence type="ECO:0000256" key="1">
    <source>
        <dbReference type="ARBA" id="ARBA00022737"/>
    </source>
</evidence>
<dbReference type="PANTHER" id="PTHR24189:SF71">
    <property type="entry name" value="ANKYRIN REPEAT DOMAIN 39"/>
    <property type="match status" value="1"/>
</dbReference>
<dbReference type="Pfam" id="PF00023">
    <property type="entry name" value="Ank"/>
    <property type="match status" value="1"/>
</dbReference>
<keyword evidence="1" id="KW-0677">Repeat</keyword>
<dbReference type="SUPFAM" id="SSF48403">
    <property type="entry name" value="Ankyrin repeat"/>
    <property type="match status" value="1"/>
</dbReference>
<feature type="repeat" description="ANK" evidence="3">
    <location>
        <begin position="136"/>
        <end position="176"/>
    </location>
</feature>
<dbReference type="PANTHER" id="PTHR24189">
    <property type="entry name" value="MYOTROPHIN"/>
    <property type="match status" value="1"/>
</dbReference>
<dbReference type="InterPro" id="IPR036770">
    <property type="entry name" value="Ankyrin_rpt-contain_sf"/>
</dbReference>
<evidence type="ECO:0000256" key="2">
    <source>
        <dbReference type="ARBA" id="ARBA00023043"/>
    </source>
</evidence>
<dbReference type="STRING" id="1076935.U4LRE1"/>
<dbReference type="GO" id="GO:0005634">
    <property type="term" value="C:nucleus"/>
    <property type="evidence" value="ECO:0007669"/>
    <property type="project" value="TreeGrafter"/>
</dbReference>
<evidence type="ECO:0000313" key="4">
    <source>
        <dbReference type="EMBL" id="CCX34751.1"/>
    </source>
</evidence>
<dbReference type="Pfam" id="PF12796">
    <property type="entry name" value="Ank_2"/>
    <property type="match status" value="1"/>
</dbReference>
<dbReference type="AlphaFoldDB" id="U4LRE1"/>
<dbReference type="SMART" id="SM00248">
    <property type="entry name" value="ANK"/>
    <property type="match status" value="4"/>
</dbReference>
<keyword evidence="5" id="KW-1185">Reference proteome</keyword>
<dbReference type="InterPro" id="IPR002110">
    <property type="entry name" value="Ankyrin_rpt"/>
</dbReference>
<organism evidence="4 5">
    <name type="scientific">Pyronema omphalodes (strain CBS 100304)</name>
    <name type="common">Pyronema confluens</name>
    <dbReference type="NCBI Taxonomy" id="1076935"/>
    <lineage>
        <taxon>Eukaryota</taxon>
        <taxon>Fungi</taxon>
        <taxon>Dikarya</taxon>
        <taxon>Ascomycota</taxon>
        <taxon>Pezizomycotina</taxon>
        <taxon>Pezizomycetes</taxon>
        <taxon>Pezizales</taxon>
        <taxon>Pyronemataceae</taxon>
        <taxon>Pyronema</taxon>
    </lineage>
</organism>
<gene>
    <name evidence="4" type="ORF">PCON_04260</name>
</gene>
<dbReference type="InterPro" id="IPR050745">
    <property type="entry name" value="Multifunctional_regulatory"/>
</dbReference>
<dbReference type="EMBL" id="HF936618">
    <property type="protein sequence ID" value="CCX34751.1"/>
    <property type="molecule type" value="Genomic_DNA"/>
</dbReference>
<dbReference type="Proteomes" id="UP000018144">
    <property type="component" value="Unassembled WGS sequence"/>
</dbReference>
<reference evidence="4 5" key="1">
    <citation type="journal article" date="2013" name="PLoS Genet.">
        <title>The genome and development-dependent transcriptomes of Pyronema confluens: a window into fungal evolution.</title>
        <authorList>
            <person name="Traeger S."/>
            <person name="Altegoer F."/>
            <person name="Freitag M."/>
            <person name="Gabaldon T."/>
            <person name="Kempken F."/>
            <person name="Kumar A."/>
            <person name="Marcet-Houben M."/>
            <person name="Poggeler S."/>
            <person name="Stajich J.E."/>
            <person name="Nowrousian M."/>
        </authorList>
    </citation>
    <scope>NUCLEOTIDE SEQUENCE [LARGE SCALE GENOMIC DNA]</scope>
    <source>
        <strain evidence="5">CBS 100304</strain>
        <tissue evidence="4">Vegetative mycelium</tissue>
    </source>
</reference>
<dbReference type="eggNOG" id="KOG4177">
    <property type="taxonomic scope" value="Eukaryota"/>
</dbReference>
<evidence type="ECO:0000256" key="3">
    <source>
        <dbReference type="PROSITE-ProRule" id="PRU00023"/>
    </source>
</evidence>
<sequence>MNVNTFPSELVICIGTNASLPILANLTLLNSRFHTLLRPVLYKRGVHLSSTEPENTNPAAYLIHHNCASTLRHFLHYGLSANTLISDREFSKPQHPQWISLLHLAVHCKAARDAGDQTMVKLLLDHGAKPEVKDAHGCTPLHYSVYYTPSWASQELVMGWVKMLLEKGADVDARDCWGRTPLHEAARADNEEAVRLLLSYGAKRDVGDVDERTALRIAIQEGSEEAEKVLKEMGAVV</sequence>
<protein>
    <submittedName>
        <fullName evidence="4">Similar to Putative ankyrin repeat protein PAE1861 acc. no. Q8ZWC4</fullName>
    </submittedName>
</protein>
<keyword evidence="2 3" id="KW-0040">ANK repeat</keyword>
<proteinExistence type="predicted"/>
<feature type="repeat" description="ANK" evidence="3">
    <location>
        <begin position="177"/>
        <end position="209"/>
    </location>
</feature>
<dbReference type="GO" id="GO:0005737">
    <property type="term" value="C:cytoplasm"/>
    <property type="evidence" value="ECO:0007669"/>
    <property type="project" value="TreeGrafter"/>
</dbReference>
<dbReference type="OrthoDB" id="426293at2759"/>
<name>U4LRE1_PYROM</name>